<evidence type="ECO:0000256" key="1">
    <source>
        <dbReference type="SAM" id="Phobius"/>
    </source>
</evidence>
<sequence>MTTNIRDTDRAPLEMHQIAHLRIEGAVQLGLALALFASTGASWWLFAALILAPDLSALGYLANTRIGGWCYNLGHSYVGPAALLAIGYVAAMPMILALGAIWWAHIGMDRAVGYGFKSLHAFKRTHLSF</sequence>
<dbReference type="EMBL" id="JAHUZE010000002">
    <property type="protein sequence ID" value="MBV7378759.1"/>
    <property type="molecule type" value="Genomic_DNA"/>
</dbReference>
<organism evidence="2 3">
    <name type="scientific">Maritimibacter dapengensis</name>
    <dbReference type="NCBI Taxonomy" id="2836868"/>
    <lineage>
        <taxon>Bacteria</taxon>
        <taxon>Pseudomonadati</taxon>
        <taxon>Pseudomonadota</taxon>
        <taxon>Alphaproteobacteria</taxon>
        <taxon>Rhodobacterales</taxon>
        <taxon>Roseobacteraceae</taxon>
        <taxon>Maritimibacter</taxon>
    </lineage>
</organism>
<feature type="transmembrane region" description="Helical" evidence="1">
    <location>
        <begin position="81"/>
        <end position="104"/>
    </location>
</feature>
<dbReference type="Pfam" id="PF14079">
    <property type="entry name" value="DUF4260"/>
    <property type="match status" value="1"/>
</dbReference>
<dbReference type="InterPro" id="IPR025356">
    <property type="entry name" value="DUF4260"/>
</dbReference>
<evidence type="ECO:0000313" key="3">
    <source>
        <dbReference type="Proteomes" id="UP000756530"/>
    </source>
</evidence>
<protein>
    <submittedName>
        <fullName evidence="2">DUF4260 domain-containing protein</fullName>
    </submittedName>
</protein>
<keyword evidence="3" id="KW-1185">Reference proteome</keyword>
<proteinExistence type="predicted"/>
<dbReference type="Proteomes" id="UP000756530">
    <property type="component" value="Unassembled WGS sequence"/>
</dbReference>
<accession>A0ABS6T0J9</accession>
<gene>
    <name evidence="2" type="ORF">KJP28_07450</name>
</gene>
<name>A0ABS6T0J9_9RHOB</name>
<keyword evidence="1" id="KW-0472">Membrane</keyword>
<keyword evidence="1" id="KW-0812">Transmembrane</keyword>
<keyword evidence="1" id="KW-1133">Transmembrane helix</keyword>
<comment type="caution">
    <text evidence="2">The sequence shown here is derived from an EMBL/GenBank/DDBJ whole genome shotgun (WGS) entry which is preliminary data.</text>
</comment>
<feature type="transmembrane region" description="Helical" evidence="1">
    <location>
        <begin position="29"/>
        <end position="52"/>
    </location>
</feature>
<reference evidence="2 3" key="1">
    <citation type="submission" date="2021-05" db="EMBL/GenBank/DDBJ databases">
        <title>Culturable bacteria isolated from Daya Bay.</title>
        <authorList>
            <person name="Zheng W."/>
            <person name="Yu S."/>
            <person name="Huang Y."/>
        </authorList>
    </citation>
    <scope>NUCLEOTIDE SEQUENCE [LARGE SCALE GENOMIC DNA]</scope>
    <source>
        <strain evidence="2 3">DP4N28-5</strain>
    </source>
</reference>
<evidence type="ECO:0000313" key="2">
    <source>
        <dbReference type="EMBL" id="MBV7378759.1"/>
    </source>
</evidence>